<accession>A0A0L0D6D3</accession>
<name>A0A0L0D6D3_THETB</name>
<evidence type="ECO:0000313" key="3">
    <source>
        <dbReference type="Proteomes" id="UP000054408"/>
    </source>
</evidence>
<evidence type="ECO:0000256" key="1">
    <source>
        <dbReference type="SAM" id="MobiDB-lite"/>
    </source>
</evidence>
<proteinExistence type="predicted"/>
<protein>
    <submittedName>
        <fullName evidence="2">Uncharacterized protein</fullName>
    </submittedName>
</protein>
<feature type="region of interest" description="Disordered" evidence="1">
    <location>
        <begin position="385"/>
        <end position="420"/>
    </location>
</feature>
<dbReference type="GeneID" id="25562307"/>
<dbReference type="Gene3D" id="3.80.10.10">
    <property type="entry name" value="Ribonuclease Inhibitor"/>
    <property type="match status" value="1"/>
</dbReference>
<feature type="compositionally biased region" description="Basic residues" evidence="1">
    <location>
        <begin position="386"/>
        <end position="402"/>
    </location>
</feature>
<dbReference type="AlphaFoldDB" id="A0A0L0D6D3"/>
<gene>
    <name evidence="2" type="ORF">AMSG_02645</name>
</gene>
<dbReference type="EMBL" id="GL349447">
    <property type="protein sequence ID" value="KNC47621.1"/>
    <property type="molecule type" value="Genomic_DNA"/>
</dbReference>
<dbReference type="InterPro" id="IPR032675">
    <property type="entry name" value="LRR_dom_sf"/>
</dbReference>
<evidence type="ECO:0000313" key="2">
    <source>
        <dbReference type="EMBL" id="KNC47621.1"/>
    </source>
</evidence>
<feature type="compositionally biased region" description="Low complexity" evidence="1">
    <location>
        <begin position="408"/>
        <end position="420"/>
    </location>
</feature>
<keyword evidence="3" id="KW-1185">Reference proteome</keyword>
<reference evidence="2 3" key="1">
    <citation type="submission" date="2010-05" db="EMBL/GenBank/DDBJ databases">
        <title>The Genome Sequence of Thecamonas trahens ATCC 50062.</title>
        <authorList>
            <consortium name="The Broad Institute Genome Sequencing Platform"/>
            <person name="Russ C."/>
            <person name="Cuomo C."/>
            <person name="Shea T."/>
            <person name="Young S.K."/>
            <person name="Zeng Q."/>
            <person name="Koehrsen M."/>
            <person name="Haas B."/>
            <person name="Borodovsky M."/>
            <person name="Guigo R."/>
            <person name="Alvarado L."/>
            <person name="Berlin A."/>
            <person name="Bochicchio J."/>
            <person name="Borenstein D."/>
            <person name="Chapman S."/>
            <person name="Chen Z."/>
            <person name="Freedman E."/>
            <person name="Gellesch M."/>
            <person name="Goldberg J."/>
            <person name="Griggs A."/>
            <person name="Gujja S."/>
            <person name="Heilman E."/>
            <person name="Heiman D."/>
            <person name="Hepburn T."/>
            <person name="Howarth C."/>
            <person name="Jen D."/>
            <person name="Larson L."/>
            <person name="Mehta T."/>
            <person name="Park D."/>
            <person name="Pearson M."/>
            <person name="Roberts A."/>
            <person name="Saif S."/>
            <person name="Shenoy N."/>
            <person name="Sisk P."/>
            <person name="Stolte C."/>
            <person name="Sykes S."/>
            <person name="Thomson T."/>
            <person name="Walk T."/>
            <person name="White J."/>
            <person name="Yandava C."/>
            <person name="Burger G."/>
            <person name="Gray M.W."/>
            <person name="Holland P.W.H."/>
            <person name="King N."/>
            <person name="Lang F.B.F."/>
            <person name="Roger A.J."/>
            <person name="Ruiz-Trillo I."/>
            <person name="Lander E."/>
            <person name="Nusbaum C."/>
        </authorList>
    </citation>
    <scope>NUCLEOTIDE SEQUENCE [LARGE SCALE GENOMIC DNA]</scope>
    <source>
        <strain evidence="2 3">ATCC 50062</strain>
    </source>
</reference>
<dbReference type="RefSeq" id="XP_013759546.1">
    <property type="nucleotide sequence ID" value="XM_013904092.1"/>
</dbReference>
<sequence>MHFGNRNKLLTSFDIGLEQLPSIEAVEWREAEARALVADDAERIGTDGEAEWARLPTFVLVRILAVSRKWTWLGTVAAVCKRWRRVAMLVASSCQLRLDNLLKVDSPIGMTSGAMEALFGGNPLFANVPCVTASHMLGVKAAKLMPMLRTLQHCNMLYLSKCGINNECVQVICENMPQLRMLAIDWSIASLEILPVISHSLRHLSRLDFSARLITVDSFETPAADLLDRIAPMPKLVDLNLHNRFDMFRSQPSLFSKFLSRVPNLTVLDVTASISSEQLPSFKKTQSGAAVTGFAAAAGQVESAVPGTMLPHVGWLTPSDLRAVGRLTRLTRLRLSCANDTIVDAHLPLLASLKNLRELTLEGADTSVEALERLAERSCPNLVTPSRRKKVKIKRGKWRRRGQGGASGSSAGPSGPSGLN</sequence>
<dbReference type="Proteomes" id="UP000054408">
    <property type="component" value="Unassembled WGS sequence"/>
</dbReference>
<organism evidence="2 3">
    <name type="scientific">Thecamonas trahens ATCC 50062</name>
    <dbReference type="NCBI Taxonomy" id="461836"/>
    <lineage>
        <taxon>Eukaryota</taxon>
        <taxon>Apusozoa</taxon>
        <taxon>Apusomonadida</taxon>
        <taxon>Apusomonadidae</taxon>
        <taxon>Thecamonas</taxon>
    </lineage>
</organism>
<dbReference type="SUPFAM" id="SSF52047">
    <property type="entry name" value="RNI-like"/>
    <property type="match status" value="1"/>
</dbReference>